<organism evidence="2 3">
    <name type="scientific">Floridaenema fluviatile BLCC-F154</name>
    <dbReference type="NCBI Taxonomy" id="3153640"/>
    <lineage>
        <taxon>Bacteria</taxon>
        <taxon>Bacillati</taxon>
        <taxon>Cyanobacteriota</taxon>
        <taxon>Cyanophyceae</taxon>
        <taxon>Oscillatoriophycideae</taxon>
        <taxon>Aerosakkonematales</taxon>
        <taxon>Aerosakkonemataceae</taxon>
        <taxon>Floridanema</taxon>
        <taxon>Floridanema fluviatile</taxon>
    </lineage>
</organism>
<accession>A0ABV4YAM4</accession>
<protein>
    <recommendedName>
        <fullName evidence="4">SH3 domain-containing protein</fullName>
    </recommendedName>
</protein>
<gene>
    <name evidence="2" type="ORF">ACE1B6_11505</name>
</gene>
<evidence type="ECO:0000256" key="1">
    <source>
        <dbReference type="SAM" id="SignalP"/>
    </source>
</evidence>
<dbReference type="Proteomes" id="UP001576776">
    <property type="component" value="Unassembled WGS sequence"/>
</dbReference>
<feature type="signal peptide" evidence="1">
    <location>
        <begin position="1"/>
        <end position="23"/>
    </location>
</feature>
<dbReference type="EMBL" id="JBHFNS010000046">
    <property type="protein sequence ID" value="MFB2935869.1"/>
    <property type="molecule type" value="Genomic_DNA"/>
</dbReference>
<dbReference type="RefSeq" id="WP_413257370.1">
    <property type="nucleotide sequence ID" value="NZ_JBHFNS010000046.1"/>
</dbReference>
<sequence length="127" mass="14056">MNAWKKCVATLTLVSLSTLSSFGFGVKPSTASTQYFPPLETTETSFNNGVIYYEEVVARRTACSRVVTNGGRLRIRRSPGGRIIGHAYNGAYLRVIPNSYRRGWVRLATGGYVTTRYLRPCPRSVTG</sequence>
<reference evidence="2 3" key="1">
    <citation type="submission" date="2024-09" db="EMBL/GenBank/DDBJ databases">
        <title>Floridaenema gen nov. (Aerosakkonemataceae, Aerosakkonematales ord. nov., Cyanobacteria) from benthic tropical and subtropical fresh waters, with the description of four new species.</title>
        <authorList>
            <person name="Moretto J.A."/>
            <person name="Berthold D.E."/>
            <person name="Lefler F.W."/>
            <person name="Huang I.-S."/>
            <person name="Laughinghouse H. IV."/>
        </authorList>
    </citation>
    <scope>NUCLEOTIDE SEQUENCE [LARGE SCALE GENOMIC DNA]</scope>
    <source>
        <strain evidence="2 3">BLCC-F154</strain>
    </source>
</reference>
<name>A0ABV4YAM4_9CYAN</name>
<evidence type="ECO:0000313" key="2">
    <source>
        <dbReference type="EMBL" id="MFB2935869.1"/>
    </source>
</evidence>
<evidence type="ECO:0000313" key="3">
    <source>
        <dbReference type="Proteomes" id="UP001576776"/>
    </source>
</evidence>
<proteinExistence type="predicted"/>
<comment type="caution">
    <text evidence="2">The sequence shown here is derived from an EMBL/GenBank/DDBJ whole genome shotgun (WGS) entry which is preliminary data.</text>
</comment>
<keyword evidence="1" id="KW-0732">Signal</keyword>
<evidence type="ECO:0008006" key="4">
    <source>
        <dbReference type="Google" id="ProtNLM"/>
    </source>
</evidence>
<keyword evidence="3" id="KW-1185">Reference proteome</keyword>
<feature type="chain" id="PRO_5046829906" description="SH3 domain-containing protein" evidence="1">
    <location>
        <begin position="24"/>
        <end position="127"/>
    </location>
</feature>